<gene>
    <name evidence="1" type="ORF">RM553_17920</name>
</gene>
<proteinExistence type="predicted"/>
<reference evidence="1 2" key="1">
    <citation type="submission" date="2023-09" db="EMBL/GenBank/DDBJ databases">
        <authorList>
            <person name="Rey-Velasco X."/>
        </authorList>
    </citation>
    <scope>NUCLEOTIDE SEQUENCE [LARGE SCALE GENOMIC DNA]</scope>
    <source>
        <strain evidence="1 2">F363</strain>
    </source>
</reference>
<organism evidence="1 2">
    <name type="scientific">Autumnicola tepida</name>
    <dbReference type="NCBI Taxonomy" id="3075595"/>
    <lineage>
        <taxon>Bacteria</taxon>
        <taxon>Pseudomonadati</taxon>
        <taxon>Bacteroidota</taxon>
        <taxon>Flavobacteriia</taxon>
        <taxon>Flavobacteriales</taxon>
        <taxon>Flavobacteriaceae</taxon>
        <taxon>Autumnicola</taxon>
    </lineage>
</organism>
<dbReference type="Proteomes" id="UP001262889">
    <property type="component" value="Unassembled WGS sequence"/>
</dbReference>
<keyword evidence="2" id="KW-1185">Reference proteome</keyword>
<name>A0ABU3CEE5_9FLAO</name>
<comment type="caution">
    <text evidence="1">The sequence shown here is derived from an EMBL/GenBank/DDBJ whole genome shotgun (WGS) entry which is preliminary data.</text>
</comment>
<protein>
    <submittedName>
        <fullName evidence="1">Uncharacterized protein</fullName>
    </submittedName>
</protein>
<dbReference type="EMBL" id="JAVRHQ010000032">
    <property type="protein sequence ID" value="MDT0644723.1"/>
    <property type="molecule type" value="Genomic_DNA"/>
</dbReference>
<sequence>MSNLINLIIIFLMSLILEVPAESSHQTSSEKGTATVEVIPEEKCSSEEVAL</sequence>
<evidence type="ECO:0000313" key="2">
    <source>
        <dbReference type="Proteomes" id="UP001262889"/>
    </source>
</evidence>
<dbReference type="RefSeq" id="WP_311536337.1">
    <property type="nucleotide sequence ID" value="NZ_JAVRHQ010000032.1"/>
</dbReference>
<accession>A0ABU3CEE5</accession>
<evidence type="ECO:0000313" key="1">
    <source>
        <dbReference type="EMBL" id="MDT0644723.1"/>
    </source>
</evidence>